<name>A0A5B7G4B5_PORTR</name>
<gene>
    <name evidence="1" type="ORF">E2C01_048921</name>
</gene>
<organism evidence="1 2">
    <name type="scientific">Portunus trituberculatus</name>
    <name type="common">Swimming crab</name>
    <name type="synonym">Neptunus trituberculatus</name>
    <dbReference type="NCBI Taxonomy" id="210409"/>
    <lineage>
        <taxon>Eukaryota</taxon>
        <taxon>Metazoa</taxon>
        <taxon>Ecdysozoa</taxon>
        <taxon>Arthropoda</taxon>
        <taxon>Crustacea</taxon>
        <taxon>Multicrustacea</taxon>
        <taxon>Malacostraca</taxon>
        <taxon>Eumalacostraca</taxon>
        <taxon>Eucarida</taxon>
        <taxon>Decapoda</taxon>
        <taxon>Pleocyemata</taxon>
        <taxon>Brachyura</taxon>
        <taxon>Eubrachyura</taxon>
        <taxon>Portunoidea</taxon>
        <taxon>Portunidae</taxon>
        <taxon>Portuninae</taxon>
        <taxon>Portunus</taxon>
    </lineage>
</organism>
<dbReference type="Proteomes" id="UP000324222">
    <property type="component" value="Unassembled WGS sequence"/>
</dbReference>
<accession>A0A5B7G4B5</accession>
<protein>
    <submittedName>
        <fullName evidence="1">Uncharacterized protein</fullName>
    </submittedName>
</protein>
<reference evidence="1 2" key="1">
    <citation type="submission" date="2019-05" db="EMBL/GenBank/DDBJ databases">
        <title>Another draft genome of Portunus trituberculatus and its Hox gene families provides insights of decapod evolution.</title>
        <authorList>
            <person name="Jeong J.-H."/>
            <person name="Song I."/>
            <person name="Kim S."/>
            <person name="Choi T."/>
            <person name="Kim D."/>
            <person name="Ryu S."/>
            <person name="Kim W."/>
        </authorList>
    </citation>
    <scope>NUCLEOTIDE SEQUENCE [LARGE SCALE GENOMIC DNA]</scope>
    <source>
        <tissue evidence="1">Muscle</tissue>
    </source>
</reference>
<keyword evidence="2" id="KW-1185">Reference proteome</keyword>
<dbReference type="AlphaFoldDB" id="A0A5B7G4B5"/>
<evidence type="ECO:0000313" key="2">
    <source>
        <dbReference type="Proteomes" id="UP000324222"/>
    </source>
</evidence>
<dbReference type="Gene3D" id="3.90.1150.10">
    <property type="entry name" value="Aspartate Aminotransferase, domain 1"/>
    <property type="match status" value="1"/>
</dbReference>
<dbReference type="InterPro" id="IPR015422">
    <property type="entry name" value="PyrdxlP-dep_Trfase_small"/>
</dbReference>
<comment type="caution">
    <text evidence="1">The sequence shown here is derived from an EMBL/GenBank/DDBJ whole genome shotgun (WGS) entry which is preliminary data.</text>
</comment>
<sequence length="62" mass="6939">MAYFSPLQYRCSQVMNAVGSVVLEGLRQEHLMETAASVGTFLLEELLKLQHKHEYIGGCDPV</sequence>
<dbReference type="EMBL" id="VSRR010012801">
    <property type="protein sequence ID" value="MPC54990.1"/>
    <property type="molecule type" value="Genomic_DNA"/>
</dbReference>
<proteinExistence type="predicted"/>
<evidence type="ECO:0000313" key="1">
    <source>
        <dbReference type="EMBL" id="MPC54990.1"/>
    </source>
</evidence>